<proteinExistence type="predicted"/>
<dbReference type="Pfam" id="PF01613">
    <property type="entry name" value="Flavin_Reduct"/>
    <property type="match status" value="1"/>
</dbReference>
<evidence type="ECO:0000313" key="3">
    <source>
        <dbReference type="Proteomes" id="UP000281498"/>
    </source>
</evidence>
<dbReference type="EMBL" id="PDOE01000003">
    <property type="protein sequence ID" value="RKL67523.1"/>
    <property type="molecule type" value="Genomic_DNA"/>
</dbReference>
<dbReference type="GO" id="GO:0016646">
    <property type="term" value="F:oxidoreductase activity, acting on the CH-NH group of donors, NAD or NADP as acceptor"/>
    <property type="evidence" value="ECO:0007669"/>
    <property type="project" value="UniProtKB-ARBA"/>
</dbReference>
<gene>
    <name evidence="2" type="ORF">CR203_09240</name>
</gene>
<dbReference type="OrthoDB" id="9794638at2"/>
<reference evidence="2 3" key="1">
    <citation type="submission" date="2017-10" db="EMBL/GenBank/DDBJ databases">
        <title>Bacillus sp. nov., a halophilic bacterium isolated from a Keqin Lake.</title>
        <authorList>
            <person name="Wang H."/>
        </authorList>
    </citation>
    <scope>NUCLEOTIDE SEQUENCE [LARGE SCALE GENOMIC DNA]</scope>
    <source>
        <strain evidence="2 3">KCTC 13187</strain>
    </source>
</reference>
<comment type="caution">
    <text evidence="2">The sequence shown here is derived from an EMBL/GenBank/DDBJ whole genome shotgun (WGS) entry which is preliminary data.</text>
</comment>
<organism evidence="2 3">
    <name type="scientific">Salipaludibacillus neizhouensis</name>
    <dbReference type="NCBI Taxonomy" id="885475"/>
    <lineage>
        <taxon>Bacteria</taxon>
        <taxon>Bacillati</taxon>
        <taxon>Bacillota</taxon>
        <taxon>Bacilli</taxon>
        <taxon>Bacillales</taxon>
        <taxon>Bacillaceae</taxon>
    </lineage>
</organism>
<dbReference type="InterPro" id="IPR002563">
    <property type="entry name" value="Flavin_Rdtase-like_dom"/>
</dbReference>
<dbReference type="GO" id="GO:0010181">
    <property type="term" value="F:FMN binding"/>
    <property type="evidence" value="ECO:0007669"/>
    <property type="project" value="InterPro"/>
</dbReference>
<sequence length="129" mass="14495">MLTCFPKEFEGTEILKKSGVWALSMVASDQEEFHDHFFSGDQSIKDIGEDKFKYAETGCPILKDAVAYFDCKVSSLIDNGDFIIAIGDIVQGEALHPEKKTLNVEYVSTERNQHSRKGPLTLPYKGFEL</sequence>
<dbReference type="Gene3D" id="2.30.110.10">
    <property type="entry name" value="Electron Transport, Fmn-binding Protein, Chain A"/>
    <property type="match status" value="1"/>
</dbReference>
<dbReference type="AlphaFoldDB" id="A0A3A9KD18"/>
<keyword evidence="3" id="KW-1185">Reference proteome</keyword>
<evidence type="ECO:0000259" key="1">
    <source>
        <dbReference type="Pfam" id="PF01613"/>
    </source>
</evidence>
<feature type="domain" description="Flavin reductase like" evidence="1">
    <location>
        <begin position="12"/>
        <end position="99"/>
    </location>
</feature>
<dbReference type="InterPro" id="IPR012349">
    <property type="entry name" value="Split_barrel_FMN-bd"/>
</dbReference>
<dbReference type="SUPFAM" id="SSF50475">
    <property type="entry name" value="FMN-binding split barrel"/>
    <property type="match status" value="1"/>
</dbReference>
<accession>A0A3A9KD18</accession>
<name>A0A3A9KD18_9BACI</name>
<protein>
    <recommendedName>
        <fullName evidence="1">Flavin reductase like domain-containing protein</fullName>
    </recommendedName>
</protein>
<dbReference type="Proteomes" id="UP000281498">
    <property type="component" value="Unassembled WGS sequence"/>
</dbReference>
<evidence type="ECO:0000313" key="2">
    <source>
        <dbReference type="EMBL" id="RKL67523.1"/>
    </source>
</evidence>